<dbReference type="OMA" id="KGHEFTI"/>
<dbReference type="InterPro" id="IPR043502">
    <property type="entry name" value="DNA/RNA_pol_sf"/>
</dbReference>
<dbReference type="PANTHER" id="PTHR47027:SF8">
    <property type="entry name" value="RIBONUCLEASE H"/>
    <property type="match status" value="1"/>
</dbReference>
<dbReference type="SUPFAM" id="SSF56672">
    <property type="entry name" value="DNA/RNA polymerases"/>
    <property type="match status" value="1"/>
</dbReference>
<proteinExistence type="inferred from homology"/>
<dbReference type="EC" id="3.1.26.4" evidence="2"/>
<reference evidence="4 5" key="1">
    <citation type="submission" date="2018-03" db="EMBL/GenBank/DDBJ databases">
        <title>Finding Nemo's genes: A chromosome-scale reference assembly of the genome of the orange clownfish Amphiprion percula.</title>
        <authorList>
            <person name="Lehmann R."/>
        </authorList>
    </citation>
    <scope>NUCLEOTIDE SEQUENCE</scope>
</reference>
<dbReference type="PROSITE" id="PS50878">
    <property type="entry name" value="RT_POL"/>
    <property type="match status" value="1"/>
</dbReference>
<evidence type="ECO:0000259" key="3">
    <source>
        <dbReference type="PROSITE" id="PS50878"/>
    </source>
</evidence>
<dbReference type="AlphaFoldDB" id="A0A3P8RY40"/>
<evidence type="ECO:0000256" key="1">
    <source>
        <dbReference type="ARBA" id="ARBA00010879"/>
    </source>
</evidence>
<dbReference type="InterPro" id="IPR043128">
    <property type="entry name" value="Rev_trsase/Diguanyl_cyclase"/>
</dbReference>
<name>A0A3P8RY40_AMPPE</name>
<organism evidence="4 5">
    <name type="scientific">Amphiprion percula</name>
    <name type="common">Orange clownfish</name>
    <name type="synonym">Lutjanus percula</name>
    <dbReference type="NCBI Taxonomy" id="161767"/>
    <lineage>
        <taxon>Eukaryota</taxon>
        <taxon>Metazoa</taxon>
        <taxon>Chordata</taxon>
        <taxon>Craniata</taxon>
        <taxon>Vertebrata</taxon>
        <taxon>Euteleostomi</taxon>
        <taxon>Actinopterygii</taxon>
        <taxon>Neopterygii</taxon>
        <taxon>Teleostei</taxon>
        <taxon>Neoteleostei</taxon>
        <taxon>Acanthomorphata</taxon>
        <taxon>Ovalentaria</taxon>
        <taxon>Pomacentridae</taxon>
        <taxon>Amphiprion</taxon>
    </lineage>
</organism>
<dbReference type="InterPro" id="IPR000477">
    <property type="entry name" value="RT_dom"/>
</dbReference>
<dbReference type="Ensembl" id="ENSAPET00000004220.1">
    <property type="protein sequence ID" value="ENSAPEP00000004109.1"/>
    <property type="gene ID" value="ENSAPEG00000002969.1"/>
</dbReference>
<dbReference type="Gene3D" id="3.30.70.270">
    <property type="match status" value="1"/>
</dbReference>
<accession>A0A3P8RY40</accession>
<dbReference type="Proteomes" id="UP000265080">
    <property type="component" value="Chromosome 14"/>
</dbReference>
<dbReference type="Pfam" id="PF00078">
    <property type="entry name" value="RVT_1"/>
    <property type="match status" value="1"/>
</dbReference>
<reference evidence="4" key="3">
    <citation type="submission" date="2025-09" db="UniProtKB">
        <authorList>
            <consortium name="Ensembl"/>
        </authorList>
    </citation>
    <scope>IDENTIFICATION</scope>
</reference>
<dbReference type="CDD" id="cd01650">
    <property type="entry name" value="RT_nLTR_like"/>
    <property type="match status" value="1"/>
</dbReference>
<dbReference type="STRING" id="161767.ENSAPEP00000004109"/>
<evidence type="ECO:0000313" key="5">
    <source>
        <dbReference type="Proteomes" id="UP000265080"/>
    </source>
</evidence>
<dbReference type="GO" id="GO:0004523">
    <property type="term" value="F:RNA-DNA hybrid ribonuclease activity"/>
    <property type="evidence" value="ECO:0007669"/>
    <property type="project" value="UniProtKB-EC"/>
</dbReference>
<evidence type="ECO:0000256" key="2">
    <source>
        <dbReference type="ARBA" id="ARBA00012180"/>
    </source>
</evidence>
<reference evidence="4" key="2">
    <citation type="submission" date="2025-08" db="UniProtKB">
        <authorList>
            <consortium name="Ensembl"/>
        </authorList>
    </citation>
    <scope>IDENTIFICATION</scope>
</reference>
<comment type="similarity">
    <text evidence="1">Belongs to the beta type-B retroviral polymerase family. HERV class-II K(HML-2) pol subfamily.</text>
</comment>
<dbReference type="PANTHER" id="PTHR47027">
    <property type="entry name" value="REVERSE TRANSCRIPTASE DOMAIN-CONTAINING PROTEIN"/>
    <property type="match status" value="1"/>
</dbReference>
<protein>
    <recommendedName>
        <fullName evidence="2">ribonuclease H</fullName>
        <ecNumber evidence="2">3.1.26.4</ecNumber>
    </recommendedName>
</protein>
<dbReference type="GeneTree" id="ENSGT00940000164961"/>
<keyword evidence="5" id="KW-1185">Reference proteome</keyword>
<feature type="domain" description="Reverse transcriptase" evidence="3">
    <location>
        <begin position="1"/>
        <end position="189"/>
    </location>
</feature>
<evidence type="ECO:0000313" key="4">
    <source>
        <dbReference type="Ensembl" id="ENSAPEP00000004109.1"/>
    </source>
</evidence>
<sequence>MLAERALEVQKDLYICYIDYTKAFDKVKHEQLFDILEKLDLDGKDLRVIRNLYWEQSACIRIGNDFSQYKMIQRGVRQGCIFSPDLFNIYSETIMRELEELEGLIVRGRNSTNMRYADDTAIIATSEEKLQALLDKVVEESRKMGLSINIKKTESMVISKSKIHPRCNLNVEGNNIKQVEKFNYLGSLITDDGRCDAEIRRRIGIAKETEVWSVLFTFRRPLPRPVWLLNDGRWGAVQRWLLHFDKPSQTICPPCPKSEHWCPEMSVPLP</sequence>